<reference evidence="1" key="1">
    <citation type="submission" date="2022-05" db="EMBL/GenBank/DDBJ databases">
        <title>Comparative Genomics of Spacecraft Associated Microbes.</title>
        <authorList>
            <person name="Tran M.T."/>
            <person name="Wright A."/>
            <person name="Seuylemezian A."/>
            <person name="Eisen J."/>
            <person name="Coil D."/>
        </authorList>
    </citation>
    <scope>NUCLEOTIDE SEQUENCE</scope>
    <source>
        <strain evidence="1">214.1.1</strain>
    </source>
</reference>
<evidence type="ECO:0000313" key="2">
    <source>
        <dbReference type="Proteomes" id="UP001139179"/>
    </source>
</evidence>
<protein>
    <submittedName>
        <fullName evidence="1">Uncharacterized protein</fullName>
    </submittedName>
</protein>
<evidence type="ECO:0000313" key="1">
    <source>
        <dbReference type="EMBL" id="MCM3713886.1"/>
    </source>
</evidence>
<gene>
    <name evidence="1" type="ORF">M3202_07295</name>
</gene>
<dbReference type="Proteomes" id="UP001139179">
    <property type="component" value="Unassembled WGS sequence"/>
</dbReference>
<name>A0A9X2INK4_9BACI</name>
<accession>A0A9X2INK4</accession>
<keyword evidence="2" id="KW-1185">Reference proteome</keyword>
<sequence>MNSFIEVTDKKSKEKILINTLLIVDVRGNCITTTLGFTIYKYKTLETYEEIIQKLTTKL</sequence>
<comment type="caution">
    <text evidence="1">The sequence shown here is derived from an EMBL/GenBank/DDBJ whole genome shotgun (WGS) entry which is preliminary data.</text>
</comment>
<dbReference type="EMBL" id="JAMBOL010000004">
    <property type="protein sequence ID" value="MCM3713886.1"/>
    <property type="molecule type" value="Genomic_DNA"/>
</dbReference>
<organism evidence="1 2">
    <name type="scientific">Halalkalibacter oceani</name>
    <dbReference type="NCBI Taxonomy" id="1653776"/>
    <lineage>
        <taxon>Bacteria</taxon>
        <taxon>Bacillati</taxon>
        <taxon>Bacillota</taxon>
        <taxon>Bacilli</taxon>
        <taxon>Bacillales</taxon>
        <taxon>Bacillaceae</taxon>
        <taxon>Halalkalibacter</taxon>
    </lineage>
</organism>
<proteinExistence type="predicted"/>
<dbReference type="RefSeq" id="WP_251222689.1">
    <property type="nucleotide sequence ID" value="NZ_JAMBOL010000004.1"/>
</dbReference>
<dbReference type="AlphaFoldDB" id="A0A9X2INK4"/>